<evidence type="ECO:0000256" key="3">
    <source>
        <dbReference type="ARBA" id="ARBA00022722"/>
    </source>
</evidence>
<dbReference type="InterPro" id="IPR050556">
    <property type="entry name" value="Type_II_TA_system_RNase"/>
</dbReference>
<evidence type="ECO:0000256" key="2">
    <source>
        <dbReference type="ARBA" id="ARBA00022649"/>
    </source>
</evidence>
<evidence type="ECO:0000313" key="10">
    <source>
        <dbReference type="EMBL" id="NKY50072.1"/>
    </source>
</evidence>
<evidence type="ECO:0000256" key="5">
    <source>
        <dbReference type="ARBA" id="ARBA00022801"/>
    </source>
</evidence>
<dbReference type="GO" id="GO:0004540">
    <property type="term" value="F:RNA nuclease activity"/>
    <property type="evidence" value="ECO:0007669"/>
    <property type="project" value="InterPro"/>
</dbReference>
<dbReference type="HAMAP" id="MF_00265">
    <property type="entry name" value="VapC_Nob1"/>
    <property type="match status" value="1"/>
</dbReference>
<keyword evidence="4 8" id="KW-0479">Metal-binding</keyword>
<dbReference type="InterPro" id="IPR022907">
    <property type="entry name" value="VapC_family"/>
</dbReference>
<evidence type="ECO:0000313" key="11">
    <source>
        <dbReference type="Proteomes" id="UP000565711"/>
    </source>
</evidence>
<dbReference type="Gene3D" id="3.40.50.1010">
    <property type="entry name" value="5'-nuclease"/>
    <property type="match status" value="1"/>
</dbReference>
<accession>A0A846XVQ1</accession>
<dbReference type="GO" id="GO:0090729">
    <property type="term" value="F:toxin activity"/>
    <property type="evidence" value="ECO:0007669"/>
    <property type="project" value="UniProtKB-KW"/>
</dbReference>
<feature type="binding site" evidence="8">
    <location>
        <position position="104"/>
    </location>
    <ligand>
        <name>Mg(2+)</name>
        <dbReference type="ChEBI" id="CHEBI:18420"/>
    </ligand>
</feature>
<keyword evidence="8" id="KW-0800">Toxin</keyword>
<dbReference type="RefSeq" id="WP_067870667.1">
    <property type="nucleotide sequence ID" value="NZ_JAAXOP010000003.1"/>
</dbReference>
<feature type="domain" description="PIN" evidence="9">
    <location>
        <begin position="3"/>
        <end position="130"/>
    </location>
</feature>
<gene>
    <name evidence="8" type="primary">vapC</name>
    <name evidence="10" type="ORF">HGA08_07595</name>
</gene>
<name>A0A846XVQ1_9NOCA</name>
<evidence type="ECO:0000256" key="4">
    <source>
        <dbReference type="ARBA" id="ARBA00022723"/>
    </source>
</evidence>
<evidence type="ECO:0000259" key="9">
    <source>
        <dbReference type="Pfam" id="PF01850"/>
    </source>
</evidence>
<dbReference type="GO" id="GO:0016787">
    <property type="term" value="F:hydrolase activity"/>
    <property type="evidence" value="ECO:0007669"/>
    <property type="project" value="UniProtKB-KW"/>
</dbReference>
<feature type="binding site" evidence="8">
    <location>
        <position position="6"/>
    </location>
    <ligand>
        <name>Mg(2+)</name>
        <dbReference type="ChEBI" id="CHEBI:18420"/>
    </ligand>
</feature>
<reference evidence="10 11" key="1">
    <citation type="submission" date="2020-04" db="EMBL/GenBank/DDBJ databases">
        <title>MicrobeNet Type strains.</title>
        <authorList>
            <person name="Nicholson A.C."/>
        </authorList>
    </citation>
    <scope>NUCLEOTIDE SEQUENCE [LARGE SCALE GENOMIC DNA]</scope>
    <source>
        <strain evidence="10 11">JCM 12354</strain>
    </source>
</reference>
<keyword evidence="3 8" id="KW-0540">Nuclease</keyword>
<organism evidence="10 11">
    <name type="scientific">Nocardia vermiculata</name>
    <dbReference type="NCBI Taxonomy" id="257274"/>
    <lineage>
        <taxon>Bacteria</taxon>
        <taxon>Bacillati</taxon>
        <taxon>Actinomycetota</taxon>
        <taxon>Actinomycetes</taxon>
        <taxon>Mycobacteriales</taxon>
        <taxon>Nocardiaceae</taxon>
        <taxon>Nocardia</taxon>
    </lineage>
</organism>
<dbReference type="InterPro" id="IPR002716">
    <property type="entry name" value="PIN_dom"/>
</dbReference>
<keyword evidence="5 8" id="KW-0378">Hydrolase</keyword>
<evidence type="ECO:0000256" key="7">
    <source>
        <dbReference type="ARBA" id="ARBA00038093"/>
    </source>
</evidence>
<protein>
    <recommendedName>
        <fullName evidence="8">Ribonuclease VapC</fullName>
        <shortName evidence="8">RNase VapC</shortName>
        <ecNumber evidence="8">3.1.-.-</ecNumber>
    </recommendedName>
    <alternativeName>
        <fullName evidence="8">Toxin VapC</fullName>
    </alternativeName>
</protein>
<comment type="function">
    <text evidence="8">Toxic component of a toxin-antitoxin (TA) system. An RNase.</text>
</comment>
<proteinExistence type="inferred from homology"/>
<dbReference type="SUPFAM" id="SSF88723">
    <property type="entry name" value="PIN domain-like"/>
    <property type="match status" value="1"/>
</dbReference>
<keyword evidence="2 8" id="KW-1277">Toxin-antitoxin system</keyword>
<dbReference type="EC" id="3.1.-.-" evidence="8"/>
<dbReference type="CDD" id="cd18746">
    <property type="entry name" value="PIN_VapC4-5_FitB-like"/>
    <property type="match status" value="1"/>
</dbReference>
<evidence type="ECO:0000256" key="1">
    <source>
        <dbReference type="ARBA" id="ARBA00001946"/>
    </source>
</evidence>
<dbReference type="EMBL" id="JAAXOP010000003">
    <property type="protein sequence ID" value="NKY50072.1"/>
    <property type="molecule type" value="Genomic_DNA"/>
</dbReference>
<dbReference type="Proteomes" id="UP000565711">
    <property type="component" value="Unassembled WGS sequence"/>
</dbReference>
<dbReference type="AlphaFoldDB" id="A0A846XVQ1"/>
<evidence type="ECO:0000256" key="8">
    <source>
        <dbReference type="HAMAP-Rule" id="MF_00265"/>
    </source>
</evidence>
<dbReference type="InterPro" id="IPR029060">
    <property type="entry name" value="PIN-like_dom_sf"/>
</dbReference>
<keyword evidence="11" id="KW-1185">Reference proteome</keyword>
<dbReference type="PANTHER" id="PTHR33653:SF1">
    <property type="entry name" value="RIBONUCLEASE VAPC2"/>
    <property type="match status" value="1"/>
</dbReference>
<keyword evidence="6 8" id="KW-0460">Magnesium</keyword>
<comment type="cofactor">
    <cofactor evidence="1 8">
        <name>Mg(2+)</name>
        <dbReference type="ChEBI" id="CHEBI:18420"/>
    </cofactor>
</comment>
<dbReference type="Pfam" id="PF01850">
    <property type="entry name" value="PIN"/>
    <property type="match status" value="1"/>
</dbReference>
<comment type="similarity">
    <text evidence="7 8">Belongs to the PINc/VapC protein family.</text>
</comment>
<evidence type="ECO:0000256" key="6">
    <source>
        <dbReference type="ARBA" id="ARBA00022842"/>
    </source>
</evidence>
<dbReference type="GO" id="GO:0000287">
    <property type="term" value="F:magnesium ion binding"/>
    <property type="evidence" value="ECO:0007669"/>
    <property type="project" value="UniProtKB-UniRule"/>
</dbReference>
<sequence length="152" mass="16930">MSYLLDTNVISELRKSARTVDPAVRSWVAAHRPSELYLSAITIMEIDIGVARVERRDPVQGQRLRTWLEDAVLDAFAGRILDFDLPSARHAARLHVPDPRPERDAMIAATAGQHGMTVVTRNGKDFRELGVAVIDPWVATRPDQPHTGARDC</sequence>
<dbReference type="PANTHER" id="PTHR33653">
    <property type="entry name" value="RIBONUCLEASE VAPC2"/>
    <property type="match status" value="1"/>
</dbReference>
<comment type="caution">
    <text evidence="10">The sequence shown here is derived from an EMBL/GenBank/DDBJ whole genome shotgun (WGS) entry which is preliminary data.</text>
</comment>